<dbReference type="Pfam" id="PF02321">
    <property type="entry name" value="OEP"/>
    <property type="match status" value="2"/>
</dbReference>
<comment type="subcellular location">
    <subcellularLocation>
        <location evidence="2">Cell membrane</location>
        <topology evidence="2">Lipid-anchor</topology>
    </subcellularLocation>
</comment>
<keyword evidence="5" id="KW-1185">Reference proteome</keyword>
<keyword evidence="2 4" id="KW-0449">Lipoprotein</keyword>
<feature type="region of interest" description="Disordered" evidence="3">
    <location>
        <begin position="128"/>
        <end position="160"/>
    </location>
</feature>
<accession>A0A7Y9PFK5</accession>
<evidence type="ECO:0000256" key="1">
    <source>
        <dbReference type="ARBA" id="ARBA00007613"/>
    </source>
</evidence>
<keyword evidence="2" id="KW-0812">Transmembrane</keyword>
<dbReference type="AlphaFoldDB" id="A0A7Y9PFK5"/>
<keyword evidence="2" id="KW-0472">Membrane</keyword>
<dbReference type="GO" id="GO:0005886">
    <property type="term" value="C:plasma membrane"/>
    <property type="evidence" value="ECO:0007669"/>
    <property type="project" value="UniProtKB-SubCell"/>
</dbReference>
<feature type="compositionally biased region" description="Low complexity" evidence="3">
    <location>
        <begin position="134"/>
        <end position="160"/>
    </location>
</feature>
<evidence type="ECO:0000256" key="3">
    <source>
        <dbReference type="SAM" id="MobiDB-lite"/>
    </source>
</evidence>
<evidence type="ECO:0000256" key="2">
    <source>
        <dbReference type="RuleBase" id="RU362097"/>
    </source>
</evidence>
<protein>
    <submittedName>
        <fullName evidence="4">NodT family efflux transporter outer membrane factor (OMF) lipoprotein</fullName>
    </submittedName>
</protein>
<keyword evidence="2" id="KW-1134">Transmembrane beta strand</keyword>
<evidence type="ECO:0000313" key="5">
    <source>
        <dbReference type="Proteomes" id="UP000589520"/>
    </source>
</evidence>
<dbReference type="Gene3D" id="1.20.1600.10">
    <property type="entry name" value="Outer membrane efflux proteins (OEP)"/>
    <property type="match status" value="1"/>
</dbReference>
<keyword evidence="2" id="KW-0732">Signal</keyword>
<dbReference type="RefSeq" id="WP_179488830.1">
    <property type="nucleotide sequence ID" value="NZ_JACCCW010000001.1"/>
</dbReference>
<name>A0A7Y9PFK5_9BACT</name>
<dbReference type="InterPro" id="IPR010131">
    <property type="entry name" value="MdtP/NodT-like"/>
</dbReference>
<dbReference type="PROSITE" id="PS51257">
    <property type="entry name" value="PROKAR_LIPOPROTEIN"/>
    <property type="match status" value="1"/>
</dbReference>
<dbReference type="Gene3D" id="2.20.200.10">
    <property type="entry name" value="Outer membrane efflux proteins (OEP)"/>
    <property type="match status" value="1"/>
</dbReference>
<comment type="similarity">
    <text evidence="1 2">Belongs to the outer membrane factor (OMF) (TC 1.B.17) family.</text>
</comment>
<dbReference type="GO" id="GO:0015562">
    <property type="term" value="F:efflux transmembrane transporter activity"/>
    <property type="evidence" value="ECO:0007669"/>
    <property type="project" value="InterPro"/>
</dbReference>
<dbReference type="NCBIfam" id="TIGR01845">
    <property type="entry name" value="outer_NodT"/>
    <property type="match status" value="1"/>
</dbReference>
<feature type="compositionally biased region" description="Polar residues" evidence="3">
    <location>
        <begin position="50"/>
        <end position="61"/>
    </location>
</feature>
<evidence type="ECO:0000313" key="4">
    <source>
        <dbReference type="EMBL" id="NYF78976.1"/>
    </source>
</evidence>
<feature type="region of interest" description="Disordered" evidence="3">
    <location>
        <begin position="40"/>
        <end position="61"/>
    </location>
</feature>
<feature type="chain" id="PRO_5031612046" evidence="2">
    <location>
        <begin position="22"/>
        <end position="516"/>
    </location>
</feature>
<comment type="caution">
    <text evidence="4">The sequence shown here is derived from an EMBL/GenBank/DDBJ whole genome shotgun (WGS) entry which is preliminary data.</text>
</comment>
<keyword evidence="2" id="KW-0564">Palmitate</keyword>
<dbReference type="PANTHER" id="PTHR30203">
    <property type="entry name" value="OUTER MEMBRANE CATION EFFLUX PROTEIN"/>
    <property type="match status" value="1"/>
</dbReference>
<sequence>MINLPRKAACYTALAALPTLAALLLGGCRIGPKYTVPPATAQAPPASYKESPTQFTDTDTNSNAWKVAQPGDAMLRGKWWEIYNEPELNTLEEQLNINNQNIKQFFENFMAARTLITQARAQLYPTASVGPTYSRSRSSANTSNTGTTGTSGGKETSLTELPLDVSWEPDLWGKVRNTIREQQYSAQLSAADLENERLTEQASLAEYFFELRGQDALVQIYDETIAADKKSLDYTQAQYDTGVGDRISVVEAQNTLQNAQAAAINLGVARAQYEHAIAMLIGTPASGFSIPVRPLLKTAPAIPIGVPSQLLERRPDIAASERTMASANAQIGVATAAFYPTLTLSASGGFESSTFKHLLDWPSRFWSIGPSVSETVFDAGLRRATVNQYISTYNADVAGYRQTILTAFQQVEDYLAAVRILQQQIQQQELAMKSAQEFVDLEMSRYQTGIDPYVDVVTAQTTLLTDRQTLATLHVQQMTASVQLIAALGGGWDASQLPTPAQVSKKLTKAETQITK</sequence>
<gene>
    <name evidence="4" type="ORF">HDF17_001263</name>
</gene>
<dbReference type="InterPro" id="IPR003423">
    <property type="entry name" value="OMP_efflux"/>
</dbReference>
<dbReference type="PANTHER" id="PTHR30203:SF33">
    <property type="entry name" value="BLR4455 PROTEIN"/>
    <property type="match status" value="1"/>
</dbReference>
<dbReference type="SUPFAM" id="SSF56954">
    <property type="entry name" value="Outer membrane efflux proteins (OEP)"/>
    <property type="match status" value="1"/>
</dbReference>
<organism evidence="4 5">
    <name type="scientific">Granulicella arctica</name>
    <dbReference type="NCBI Taxonomy" id="940613"/>
    <lineage>
        <taxon>Bacteria</taxon>
        <taxon>Pseudomonadati</taxon>
        <taxon>Acidobacteriota</taxon>
        <taxon>Terriglobia</taxon>
        <taxon>Terriglobales</taxon>
        <taxon>Acidobacteriaceae</taxon>
        <taxon>Granulicella</taxon>
    </lineage>
</organism>
<reference evidence="4 5" key="1">
    <citation type="submission" date="2020-07" db="EMBL/GenBank/DDBJ databases">
        <title>Genomic Encyclopedia of Type Strains, Phase IV (KMG-V): Genome sequencing to study the core and pangenomes of soil and plant-associated prokaryotes.</title>
        <authorList>
            <person name="Whitman W."/>
        </authorList>
    </citation>
    <scope>NUCLEOTIDE SEQUENCE [LARGE SCALE GENOMIC DNA]</scope>
    <source>
        <strain evidence="4 5">X4EP2</strain>
    </source>
</reference>
<dbReference type="Proteomes" id="UP000589520">
    <property type="component" value="Unassembled WGS sequence"/>
</dbReference>
<proteinExistence type="inferred from homology"/>
<dbReference type="EMBL" id="JACCCW010000001">
    <property type="protein sequence ID" value="NYF78976.1"/>
    <property type="molecule type" value="Genomic_DNA"/>
</dbReference>
<feature type="signal peptide" evidence="2">
    <location>
        <begin position="1"/>
        <end position="21"/>
    </location>
</feature>